<name>A0A4Q2L031_9FUSO</name>
<dbReference type="EMBL" id="SBAP01000006">
    <property type="protein sequence ID" value="RXZ70697.1"/>
    <property type="molecule type" value="Genomic_DNA"/>
</dbReference>
<sequence>MIHFKNYAFDEERFLLSLSKGDTYKTDSFNIEKRSSNSYLTYSSTLLYKISEEFILENYAALIAKNIIIPNKK</sequence>
<dbReference type="Proteomes" id="UP000289216">
    <property type="component" value="Unassembled WGS sequence"/>
</dbReference>
<protein>
    <submittedName>
        <fullName evidence="1">Uncharacterized protein</fullName>
    </submittedName>
</protein>
<organism evidence="1 2">
    <name type="scientific">Fusobacterium necrophorum</name>
    <dbReference type="NCBI Taxonomy" id="859"/>
    <lineage>
        <taxon>Bacteria</taxon>
        <taxon>Fusobacteriati</taxon>
        <taxon>Fusobacteriota</taxon>
        <taxon>Fusobacteriia</taxon>
        <taxon>Fusobacteriales</taxon>
        <taxon>Fusobacteriaceae</taxon>
        <taxon>Fusobacterium</taxon>
    </lineage>
</organism>
<evidence type="ECO:0000313" key="1">
    <source>
        <dbReference type="EMBL" id="RXZ70697.1"/>
    </source>
</evidence>
<proteinExistence type="predicted"/>
<accession>A0A4Q2L031</accession>
<reference evidence="1 2" key="1">
    <citation type="submission" date="2019-01" db="EMBL/GenBank/DDBJ databases">
        <title>Fusobacterium necrophorum Isolated From the Uterus of Dairy Cows.</title>
        <authorList>
            <person name="Francis A.M."/>
        </authorList>
    </citation>
    <scope>NUCLEOTIDE SEQUENCE [LARGE SCALE GENOMIC DNA]</scope>
    <source>
        <strain evidence="1 2">KG35</strain>
    </source>
</reference>
<evidence type="ECO:0000313" key="2">
    <source>
        <dbReference type="Proteomes" id="UP000289216"/>
    </source>
</evidence>
<comment type="caution">
    <text evidence="1">The sequence shown here is derived from an EMBL/GenBank/DDBJ whole genome shotgun (WGS) entry which is preliminary data.</text>
</comment>
<dbReference type="AlphaFoldDB" id="A0A4Q2L031"/>
<gene>
    <name evidence="1" type="ORF">EPT53_03170</name>
</gene>
<dbReference type="RefSeq" id="WP_129490682.1">
    <property type="nucleotide sequence ID" value="NZ_SBAP01000006.1"/>
</dbReference>